<name>A0A0N5CC71_STREA</name>
<proteinExistence type="predicted"/>
<evidence type="ECO:0000313" key="2">
    <source>
        <dbReference type="WBParaSite" id="SPAL_0001548000.1"/>
    </source>
</evidence>
<dbReference type="Proteomes" id="UP000046392">
    <property type="component" value="Unplaced"/>
</dbReference>
<sequence>MSSNEKKRSEVKLKAMTIRELKEIRKSQKSSGIVIKKKDKHLTFKWNCLETLDKFVGRYKNSLLGKWISSLNGIVLGCVKTTIQRDSLIIEDQNCLHTDISFYFIIFSPKIGRTYQCTVTKVEKKYVLGKLFDIIPCFVKNAPEDVSIGSVLTFSFVRAEFKGKLAMLSGNFDSLVDS</sequence>
<accession>A0A0N5CC71</accession>
<protein>
    <submittedName>
        <fullName evidence="2">Ribosome biogenesis protein</fullName>
    </submittedName>
</protein>
<reference evidence="2" key="1">
    <citation type="submission" date="2017-02" db="UniProtKB">
        <authorList>
            <consortium name="WormBaseParasite"/>
        </authorList>
    </citation>
    <scope>IDENTIFICATION</scope>
</reference>
<dbReference type="STRING" id="174720.A0A0N5CC71"/>
<organism evidence="1 2">
    <name type="scientific">Strongyloides papillosus</name>
    <name type="common">Intestinal threadworm</name>
    <dbReference type="NCBI Taxonomy" id="174720"/>
    <lineage>
        <taxon>Eukaryota</taxon>
        <taxon>Metazoa</taxon>
        <taxon>Ecdysozoa</taxon>
        <taxon>Nematoda</taxon>
        <taxon>Chromadorea</taxon>
        <taxon>Rhabditida</taxon>
        <taxon>Tylenchina</taxon>
        <taxon>Panagrolaimomorpha</taxon>
        <taxon>Strongyloidoidea</taxon>
        <taxon>Strongyloididae</taxon>
        <taxon>Strongyloides</taxon>
    </lineage>
</organism>
<keyword evidence="1" id="KW-1185">Reference proteome</keyword>
<dbReference type="WBParaSite" id="SPAL_0001548000.1">
    <property type="protein sequence ID" value="SPAL_0001548000.1"/>
    <property type="gene ID" value="SPAL_0001548000"/>
</dbReference>
<dbReference type="AlphaFoldDB" id="A0A0N5CC71"/>
<evidence type="ECO:0000313" key="1">
    <source>
        <dbReference type="Proteomes" id="UP000046392"/>
    </source>
</evidence>